<reference evidence="4" key="1">
    <citation type="journal article" date="2021" name="Antonie Van Leeuwenhoek">
        <title>Draft genome and description of Waterburya agarophytonicola gen. nov. sp. nov. (Pleurocapsales, Cyanobacteria): a seaweed symbiont.</title>
        <authorList>
            <person name="Bonthond G."/>
            <person name="Shalygin S."/>
            <person name="Bayer T."/>
            <person name="Weinberger F."/>
        </authorList>
    </citation>
    <scope>NUCLEOTIDE SEQUENCE</scope>
    <source>
        <strain evidence="4">KI4</strain>
    </source>
</reference>
<dbReference type="RefSeq" id="WP_229640536.1">
    <property type="nucleotide sequence ID" value="NZ_JADWDC010000023.1"/>
</dbReference>
<comment type="caution">
    <text evidence="4">The sequence shown here is derived from an EMBL/GenBank/DDBJ whole genome shotgun (WGS) entry which is preliminary data.</text>
</comment>
<keyword evidence="5" id="KW-1185">Reference proteome</keyword>
<feature type="non-terminal residue" evidence="4">
    <location>
        <position position="73"/>
    </location>
</feature>
<evidence type="ECO:0000256" key="3">
    <source>
        <dbReference type="PROSITE-ProRule" id="PRU00339"/>
    </source>
</evidence>
<dbReference type="InterPro" id="IPR019734">
    <property type="entry name" value="TPR_rpt"/>
</dbReference>
<dbReference type="PROSITE" id="PS50005">
    <property type="entry name" value="TPR"/>
    <property type="match status" value="1"/>
</dbReference>
<dbReference type="Proteomes" id="UP000729733">
    <property type="component" value="Unassembled WGS sequence"/>
</dbReference>
<evidence type="ECO:0000256" key="2">
    <source>
        <dbReference type="ARBA" id="ARBA00022803"/>
    </source>
</evidence>
<dbReference type="EMBL" id="JADWDC010000023">
    <property type="protein sequence ID" value="MCC0177471.1"/>
    <property type="molecule type" value="Genomic_DNA"/>
</dbReference>
<gene>
    <name evidence="4" type="ORF">I4641_10830</name>
</gene>
<dbReference type="InterPro" id="IPR011990">
    <property type="entry name" value="TPR-like_helical_dom_sf"/>
</dbReference>
<keyword evidence="1" id="KW-0677">Repeat</keyword>
<evidence type="ECO:0000313" key="5">
    <source>
        <dbReference type="Proteomes" id="UP000729733"/>
    </source>
</evidence>
<evidence type="ECO:0000313" key="4">
    <source>
        <dbReference type="EMBL" id="MCC0177471.1"/>
    </source>
</evidence>
<dbReference type="SUPFAM" id="SSF48452">
    <property type="entry name" value="TPR-like"/>
    <property type="match status" value="1"/>
</dbReference>
<accession>A0A964BRD7</accession>
<protein>
    <submittedName>
        <fullName evidence="4">Tetratricopeptide repeat protein</fullName>
    </submittedName>
</protein>
<dbReference type="SMART" id="SM00028">
    <property type="entry name" value="TPR"/>
    <property type="match status" value="1"/>
</dbReference>
<dbReference type="AlphaFoldDB" id="A0A964BRD7"/>
<feature type="repeat" description="TPR" evidence="3">
    <location>
        <begin position="13"/>
        <end position="46"/>
    </location>
</feature>
<evidence type="ECO:0000256" key="1">
    <source>
        <dbReference type="ARBA" id="ARBA00022737"/>
    </source>
</evidence>
<keyword evidence="2 3" id="KW-0802">TPR repeat</keyword>
<dbReference type="Pfam" id="PF13176">
    <property type="entry name" value="TPR_7"/>
    <property type="match status" value="1"/>
</dbReference>
<proteinExistence type="predicted"/>
<dbReference type="InterPro" id="IPR013105">
    <property type="entry name" value="TPR_2"/>
</dbReference>
<name>A0A964BRD7_9CYAN</name>
<sequence>MSNNDAIANYDDWVKVYDLGESYQQQQQWQQAAIFFHKAIQLRPDFFWSYHHLADALTKLQQWDRAVLVYRRA</sequence>
<dbReference type="Gene3D" id="1.25.40.10">
    <property type="entry name" value="Tetratricopeptide repeat domain"/>
    <property type="match status" value="1"/>
</dbReference>
<dbReference type="Pfam" id="PF07719">
    <property type="entry name" value="TPR_2"/>
    <property type="match status" value="1"/>
</dbReference>
<organism evidence="4 5">
    <name type="scientific">Waterburya agarophytonicola KI4</name>
    <dbReference type="NCBI Taxonomy" id="2874699"/>
    <lineage>
        <taxon>Bacteria</taxon>
        <taxon>Bacillati</taxon>
        <taxon>Cyanobacteriota</taxon>
        <taxon>Cyanophyceae</taxon>
        <taxon>Pleurocapsales</taxon>
        <taxon>Hyellaceae</taxon>
        <taxon>Waterburya</taxon>
        <taxon>Waterburya agarophytonicola</taxon>
    </lineage>
</organism>